<accession>A0AAV3SU14</accession>
<evidence type="ECO:0000313" key="6">
    <source>
        <dbReference type="Proteomes" id="UP001501425"/>
    </source>
</evidence>
<dbReference type="GO" id="GO:0006508">
    <property type="term" value="P:proteolysis"/>
    <property type="evidence" value="ECO:0007669"/>
    <property type="project" value="UniProtKB-UniRule"/>
</dbReference>
<dbReference type="PIRSF" id="PIRSF006615">
    <property type="entry name" value="Zn_crbxpep_Taq"/>
    <property type="match status" value="1"/>
</dbReference>
<dbReference type="PANTHER" id="PTHR34217">
    <property type="entry name" value="METAL-DEPENDENT CARBOXYPEPTIDASE"/>
    <property type="match status" value="1"/>
</dbReference>
<dbReference type="EMBL" id="BAAADQ010000012">
    <property type="protein sequence ID" value="GAA0545971.1"/>
    <property type="molecule type" value="Genomic_DNA"/>
</dbReference>
<evidence type="ECO:0000313" key="4">
    <source>
        <dbReference type="EMBL" id="GAA0545971.1"/>
    </source>
</evidence>
<dbReference type="CDD" id="cd06460">
    <property type="entry name" value="M32_Taq"/>
    <property type="match status" value="1"/>
</dbReference>
<dbReference type="SUPFAM" id="SSF55486">
    <property type="entry name" value="Metalloproteases ('zincins'), catalytic domain"/>
    <property type="match status" value="1"/>
</dbReference>
<keyword evidence="7" id="KW-1185">Reference proteome</keyword>
<proteinExistence type="inferred from homology"/>
<dbReference type="PANTHER" id="PTHR34217:SF1">
    <property type="entry name" value="CARBOXYPEPTIDASE 1"/>
    <property type="match status" value="1"/>
</dbReference>
<keyword evidence="1 2" id="KW-0479">Metal-binding</keyword>
<comment type="catalytic activity">
    <reaction evidence="1">
        <text>Release of a C-terminal amino acid with broad specificity, except for -Pro.</text>
        <dbReference type="EC" id="3.4.17.19"/>
    </reaction>
</comment>
<dbReference type="GO" id="GO:0046872">
    <property type="term" value="F:metal ion binding"/>
    <property type="evidence" value="ECO:0007669"/>
    <property type="project" value="UniProtKB-KW"/>
</dbReference>
<gene>
    <name evidence="5" type="ORF">ABNG02_16310</name>
    <name evidence="4" type="ORF">GCM10008994_21110</name>
</gene>
<feature type="binding site" evidence="2">
    <location>
        <position position="278"/>
    </location>
    <ligand>
        <name>Zn(2+)</name>
        <dbReference type="ChEBI" id="CHEBI:29105"/>
        <note>catalytic</note>
    </ligand>
</feature>
<comment type="function">
    <text evidence="1">Broad specificity carboxypetidase that releases amino acids sequentially from the C-terminus, including neutral, aromatic, polar and basic residues.</text>
</comment>
<evidence type="ECO:0000256" key="2">
    <source>
        <dbReference type="PIRSR" id="PIRSR006615-1"/>
    </source>
</evidence>
<protein>
    <recommendedName>
        <fullName evidence="1">Metal-dependent carboxypeptidase</fullName>
        <ecNumber evidence="1">3.4.17.19</ecNumber>
    </recommendedName>
</protein>
<sequence length="512" mass="58696">MATNSQEDDLSTEAAFETVLEKSKRILDLEKADFMLRWDSDVMMPEGGGPARASQRSSIAAAQHRYRTDEDLGRALKILEDAELTRDQVAIVREVRREYDVETSVPSEVQDRISEVTSGAHEDWKRAKEAKDWSAFAPTMERVVDAWAEWADHVDPDNDPFETLWTKRSGYHAQRYVDLETVDQIFDTLREELVPLIAEIHDSDADLATDAFTANDPYDVDAQHSLCEDTLDLLGVDWDRARLDEAPHPFSYGTQYDVRISTRFSEATPMVALQGVLHEFGHTAYTHGLPQDHYGDPIGEPRGLGVHESQSRFFENHVGRSEPFWELFMPTLREHFPQLADVSPQEAYEAVNQVYDDNYIRVEADELTYHMHIILRTEVERALVAGEIGVEDVPEMWADKTDEYLGIRPENDAQGPLQDPHWAGQIPAFITYTIGSVLAAQLDAKMREDLAVDDLIRTGEFEPIHDWMTERIRRHGQRYRTDELIERATGEPLTAEYFVDYAREKYGELYDL</sequence>
<dbReference type="PRINTS" id="PR00998">
    <property type="entry name" value="CRBOXYPTASET"/>
</dbReference>
<comment type="similarity">
    <text evidence="1">Belongs to the peptidase M32 family.</text>
</comment>
<keyword evidence="1" id="KW-0645">Protease</keyword>
<comment type="cofactor">
    <cofactor evidence="2">
        <name>Zn(2+)</name>
        <dbReference type="ChEBI" id="CHEBI:29105"/>
    </cofactor>
    <text evidence="2">Binds 1 zinc ion per subunit.</text>
</comment>
<evidence type="ECO:0000313" key="7">
    <source>
        <dbReference type="Proteomes" id="UP001567571"/>
    </source>
</evidence>
<dbReference type="EMBL" id="JBEDNW010000011">
    <property type="protein sequence ID" value="MEZ3168876.1"/>
    <property type="molecule type" value="Genomic_DNA"/>
</dbReference>
<keyword evidence="1" id="KW-0482">Metalloprotease</keyword>
<reference evidence="5 7" key="3">
    <citation type="submission" date="2024-06" db="EMBL/GenBank/DDBJ databases">
        <title>Halorubrum miltondacostae sp. nov., a potential PHA producer isolated from an inland solar saltern in Rio Maior, Portugal.</title>
        <authorList>
            <person name="Albuquerque L."/>
            <person name="Viver T."/>
            <person name="Barroso C."/>
            <person name="Claudino R."/>
            <person name="Galvan M."/>
            <person name="Simoes G."/>
            <person name="Lobo Da Cunha A."/>
            <person name="Egas C."/>
        </authorList>
    </citation>
    <scope>NUCLEOTIDE SEQUENCE [LARGE SCALE GENOMIC DNA]</scope>
    <source>
        <strain evidence="5 7">DSM 18646</strain>
    </source>
</reference>
<feature type="binding site" evidence="2">
    <location>
        <position position="282"/>
    </location>
    <ligand>
        <name>Zn(2+)</name>
        <dbReference type="ChEBI" id="CHEBI:29105"/>
        <note>catalytic</note>
    </ligand>
</feature>
<reference evidence="4" key="1">
    <citation type="journal article" date="2014" name="Int. J. Syst. Evol. Microbiol.">
        <title>Complete genome sequence of Corynebacterium casei LMG S-19264T (=DSM 44701T), isolated from a smear-ripened cheese.</title>
        <authorList>
            <consortium name="US DOE Joint Genome Institute (JGI-PGF)"/>
            <person name="Walter F."/>
            <person name="Albersmeier A."/>
            <person name="Kalinowski J."/>
            <person name="Ruckert C."/>
        </authorList>
    </citation>
    <scope>NUCLEOTIDE SEQUENCE</scope>
    <source>
        <strain evidence="4">JCM 14265</strain>
    </source>
</reference>
<organism evidence="4 6">
    <name type="scientific">Halorubrum ejinorense</name>
    <dbReference type="NCBI Taxonomy" id="425309"/>
    <lineage>
        <taxon>Archaea</taxon>
        <taxon>Methanobacteriati</taxon>
        <taxon>Methanobacteriota</taxon>
        <taxon>Stenosarchaea group</taxon>
        <taxon>Halobacteria</taxon>
        <taxon>Halobacteriales</taxon>
        <taxon>Haloferacaceae</taxon>
        <taxon>Halorubrum</taxon>
    </lineage>
</organism>
<keyword evidence="1 5" id="KW-0378">Hydrolase</keyword>
<dbReference type="Proteomes" id="UP001567571">
    <property type="component" value="Unassembled WGS sequence"/>
</dbReference>
<reference evidence="4" key="2">
    <citation type="submission" date="2023-12" db="EMBL/GenBank/DDBJ databases">
        <authorList>
            <person name="Sun Q."/>
            <person name="Inoue M."/>
        </authorList>
    </citation>
    <scope>NUCLEOTIDE SEQUENCE</scope>
    <source>
        <strain evidence="4">JCM 14265</strain>
    </source>
</reference>
<dbReference type="EC" id="3.4.17.19" evidence="1"/>
<keyword evidence="2" id="KW-0862">Zinc</keyword>
<comment type="caution">
    <text evidence="4">The sequence shown here is derived from an EMBL/GenBank/DDBJ whole genome shotgun (WGS) entry which is preliminary data.</text>
</comment>
<dbReference type="InterPro" id="IPR001333">
    <property type="entry name" value="Peptidase_M32_Taq"/>
</dbReference>
<dbReference type="RefSeq" id="WP_343778902.1">
    <property type="nucleotide sequence ID" value="NZ_BAAADQ010000012.1"/>
</dbReference>
<dbReference type="PROSITE" id="PS52034">
    <property type="entry name" value="PEPTIDASE_M32"/>
    <property type="match status" value="1"/>
</dbReference>
<name>A0AAV3SU14_9EURY</name>
<dbReference type="Pfam" id="PF02074">
    <property type="entry name" value="Peptidase_M32"/>
    <property type="match status" value="1"/>
</dbReference>
<dbReference type="Proteomes" id="UP001501425">
    <property type="component" value="Unassembled WGS sequence"/>
</dbReference>
<dbReference type="GO" id="GO:0004181">
    <property type="term" value="F:metallocarboxypeptidase activity"/>
    <property type="evidence" value="ECO:0007669"/>
    <property type="project" value="UniProtKB-UniRule"/>
</dbReference>
<feature type="binding site" evidence="2">
    <location>
        <position position="308"/>
    </location>
    <ligand>
        <name>Zn(2+)</name>
        <dbReference type="ChEBI" id="CHEBI:29105"/>
        <note>catalytic</note>
    </ligand>
</feature>
<feature type="active site" description="Proton donor/acceptor" evidence="3">
    <location>
        <position position="279"/>
    </location>
</feature>
<evidence type="ECO:0000256" key="1">
    <source>
        <dbReference type="PIRNR" id="PIRNR006615"/>
    </source>
</evidence>
<dbReference type="AlphaFoldDB" id="A0AAV3SU14"/>
<dbReference type="Gene3D" id="1.10.1370.30">
    <property type="match status" value="1"/>
</dbReference>
<keyword evidence="1 4" id="KW-0121">Carboxypeptidase</keyword>
<evidence type="ECO:0000313" key="5">
    <source>
        <dbReference type="EMBL" id="MEZ3168876.1"/>
    </source>
</evidence>
<evidence type="ECO:0000256" key="3">
    <source>
        <dbReference type="PIRSR" id="PIRSR006615-2"/>
    </source>
</evidence>